<proteinExistence type="predicted"/>
<evidence type="ECO:0000313" key="2">
    <source>
        <dbReference type="EMBL" id="SJL12497.1"/>
    </source>
</evidence>
<sequence length="154" mass="17795">MSLTEHASGNTPLHPQDDSESVDSQEFDMALLFDFESLFEDHSLPISPDSGSPTLVPDLNALFVATGPSHATQTAKEYKRMRADKEQRKIEIFTLYIMGLKNRWVNGPPPENWTLSRVFAKLDELEDMITQRFKEVEHYFVEVEERWDPEDLHV</sequence>
<evidence type="ECO:0000256" key="1">
    <source>
        <dbReference type="SAM" id="MobiDB-lite"/>
    </source>
</evidence>
<dbReference type="OrthoDB" id="2865572at2759"/>
<accession>A0A284RUT7</accession>
<feature type="compositionally biased region" description="Polar residues" evidence="1">
    <location>
        <begin position="1"/>
        <end position="13"/>
    </location>
</feature>
<keyword evidence="3" id="KW-1185">Reference proteome</keyword>
<dbReference type="OMA" id="DMITQRF"/>
<gene>
    <name evidence="2" type="ORF">ARMOST_15924</name>
</gene>
<name>A0A284RUT7_ARMOS</name>
<evidence type="ECO:0000313" key="3">
    <source>
        <dbReference type="Proteomes" id="UP000219338"/>
    </source>
</evidence>
<feature type="region of interest" description="Disordered" evidence="1">
    <location>
        <begin position="1"/>
        <end position="21"/>
    </location>
</feature>
<protein>
    <submittedName>
        <fullName evidence="2">Uncharacterized protein</fullName>
    </submittedName>
</protein>
<organism evidence="2 3">
    <name type="scientific">Armillaria ostoyae</name>
    <name type="common">Armillaria root rot fungus</name>
    <dbReference type="NCBI Taxonomy" id="47428"/>
    <lineage>
        <taxon>Eukaryota</taxon>
        <taxon>Fungi</taxon>
        <taxon>Dikarya</taxon>
        <taxon>Basidiomycota</taxon>
        <taxon>Agaricomycotina</taxon>
        <taxon>Agaricomycetes</taxon>
        <taxon>Agaricomycetidae</taxon>
        <taxon>Agaricales</taxon>
        <taxon>Marasmiineae</taxon>
        <taxon>Physalacriaceae</taxon>
        <taxon>Armillaria</taxon>
    </lineage>
</organism>
<dbReference type="AlphaFoldDB" id="A0A284RUT7"/>
<dbReference type="Proteomes" id="UP000219338">
    <property type="component" value="Unassembled WGS sequence"/>
</dbReference>
<reference evidence="3" key="1">
    <citation type="journal article" date="2017" name="Nat. Ecol. Evol.">
        <title>Genome expansion and lineage-specific genetic innovations in the forest pathogenic fungi Armillaria.</title>
        <authorList>
            <person name="Sipos G."/>
            <person name="Prasanna A.N."/>
            <person name="Walter M.C."/>
            <person name="O'Connor E."/>
            <person name="Balint B."/>
            <person name="Krizsan K."/>
            <person name="Kiss B."/>
            <person name="Hess J."/>
            <person name="Varga T."/>
            <person name="Slot J."/>
            <person name="Riley R."/>
            <person name="Boka B."/>
            <person name="Rigling D."/>
            <person name="Barry K."/>
            <person name="Lee J."/>
            <person name="Mihaltcheva S."/>
            <person name="LaButti K."/>
            <person name="Lipzen A."/>
            <person name="Waldron R."/>
            <person name="Moloney N.M."/>
            <person name="Sperisen C."/>
            <person name="Kredics L."/>
            <person name="Vagvoelgyi C."/>
            <person name="Patrignani A."/>
            <person name="Fitzpatrick D."/>
            <person name="Nagy I."/>
            <person name="Doyle S."/>
            <person name="Anderson J.B."/>
            <person name="Grigoriev I.V."/>
            <person name="Gueldener U."/>
            <person name="Muensterkoetter M."/>
            <person name="Nagy L.G."/>
        </authorList>
    </citation>
    <scope>NUCLEOTIDE SEQUENCE [LARGE SCALE GENOMIC DNA]</scope>
    <source>
        <strain evidence="3">C18/9</strain>
    </source>
</reference>
<dbReference type="EMBL" id="FUEG01000017">
    <property type="protein sequence ID" value="SJL12497.1"/>
    <property type="molecule type" value="Genomic_DNA"/>
</dbReference>